<feature type="transmembrane region" description="Helical" evidence="1">
    <location>
        <begin position="20"/>
        <end position="39"/>
    </location>
</feature>
<dbReference type="AlphaFoldDB" id="A0A926HPB0"/>
<feature type="transmembrane region" description="Helical" evidence="1">
    <location>
        <begin position="222"/>
        <end position="241"/>
    </location>
</feature>
<evidence type="ECO:0000256" key="1">
    <source>
        <dbReference type="SAM" id="Phobius"/>
    </source>
</evidence>
<feature type="transmembrane region" description="Helical" evidence="1">
    <location>
        <begin position="182"/>
        <end position="210"/>
    </location>
</feature>
<proteinExistence type="predicted"/>
<gene>
    <name evidence="2" type="ORF">H8699_11225</name>
</gene>
<keyword evidence="1" id="KW-0472">Membrane</keyword>
<dbReference type="EMBL" id="JACRSO010000005">
    <property type="protein sequence ID" value="MBC8530001.1"/>
    <property type="molecule type" value="Genomic_DNA"/>
</dbReference>
<protein>
    <submittedName>
        <fullName evidence="2">ABC transporter permease</fullName>
    </submittedName>
</protein>
<dbReference type="Proteomes" id="UP000654279">
    <property type="component" value="Unassembled WGS sequence"/>
</dbReference>
<feature type="transmembrane region" description="Helical" evidence="1">
    <location>
        <begin position="99"/>
        <end position="127"/>
    </location>
</feature>
<reference evidence="2" key="1">
    <citation type="submission" date="2020-08" db="EMBL/GenBank/DDBJ databases">
        <title>Genome public.</title>
        <authorList>
            <person name="Liu C."/>
            <person name="Sun Q."/>
        </authorList>
    </citation>
    <scope>NUCLEOTIDE SEQUENCE</scope>
    <source>
        <strain evidence="2">NSJ-44</strain>
    </source>
</reference>
<name>A0A926HPB0_9FIRM</name>
<organism evidence="2 3">
    <name type="scientific">Luoshenia tenuis</name>
    <dbReference type="NCBI Taxonomy" id="2763654"/>
    <lineage>
        <taxon>Bacteria</taxon>
        <taxon>Bacillati</taxon>
        <taxon>Bacillota</taxon>
        <taxon>Clostridia</taxon>
        <taxon>Christensenellales</taxon>
        <taxon>Christensenellaceae</taxon>
        <taxon>Luoshenia</taxon>
    </lineage>
</organism>
<feature type="transmembrane region" description="Helical" evidence="1">
    <location>
        <begin position="147"/>
        <end position="170"/>
    </location>
</feature>
<keyword evidence="1" id="KW-0812">Transmembrane</keyword>
<keyword evidence="3" id="KW-1185">Reference proteome</keyword>
<dbReference type="RefSeq" id="WP_249285768.1">
    <property type="nucleotide sequence ID" value="NZ_JACRSO010000005.1"/>
</dbReference>
<evidence type="ECO:0000313" key="3">
    <source>
        <dbReference type="Proteomes" id="UP000654279"/>
    </source>
</evidence>
<evidence type="ECO:0000313" key="2">
    <source>
        <dbReference type="EMBL" id="MBC8530001.1"/>
    </source>
</evidence>
<comment type="caution">
    <text evidence="2">The sequence shown here is derived from an EMBL/GenBank/DDBJ whole genome shotgun (WGS) entry which is preliminary data.</text>
</comment>
<keyword evidence="1" id="KW-1133">Transmembrane helix</keyword>
<accession>A0A926HPB0</accession>
<feature type="transmembrane region" description="Helical" evidence="1">
    <location>
        <begin position="45"/>
        <end position="66"/>
    </location>
</feature>
<sequence>MLGKLMKYELRATGRTFLPLYAAILVSVLVTRLLMVSKFDAPSAIGGLVVFSLFIALGVITLLILIQRFYKNLLGDEGYLMNTLPVTTGRLIWSKLLTFAIWAVVSCIVGALSILILSGVVGDFFPAMWEGFGLLFQHAKAWEVVRLVAEFLLMLLLSGAMFVLQVYLSISIGHLFNSHRALMGFVAYIAINTIWQILFVVCSTVGLNLAGVESLMNINAESMMLLASAGMAAVCALYMVLTRYILKNKLNLE</sequence>